<dbReference type="KEGG" id="dpl:KGM_202457"/>
<feature type="compositionally biased region" description="Basic and acidic residues" evidence="1">
    <location>
        <begin position="14"/>
        <end position="26"/>
    </location>
</feature>
<dbReference type="AlphaFoldDB" id="A0A212ER36"/>
<reference evidence="2 3" key="1">
    <citation type="journal article" date="2011" name="Cell">
        <title>The monarch butterfly genome yields insights into long-distance migration.</title>
        <authorList>
            <person name="Zhan S."/>
            <person name="Merlin C."/>
            <person name="Boore J.L."/>
            <person name="Reppert S.M."/>
        </authorList>
    </citation>
    <scope>NUCLEOTIDE SEQUENCE [LARGE SCALE GENOMIC DNA]</scope>
    <source>
        <strain evidence="2">F-2</strain>
    </source>
</reference>
<feature type="region of interest" description="Disordered" evidence="1">
    <location>
        <begin position="1"/>
        <end position="26"/>
    </location>
</feature>
<gene>
    <name evidence="2" type="ORF">KGM_202457</name>
</gene>
<accession>A0A212ER36</accession>
<dbReference type="InParanoid" id="A0A212ER36"/>
<sequence>MAYQRPAFWRVPHQRRDPDDEPRYFGQKTRVDSGRVTYAVER</sequence>
<evidence type="ECO:0000313" key="3">
    <source>
        <dbReference type="Proteomes" id="UP000007151"/>
    </source>
</evidence>
<name>A0A212ER36_DANPL</name>
<dbReference type="EMBL" id="AGBW02013113">
    <property type="protein sequence ID" value="OWR43962.1"/>
    <property type="molecule type" value="Genomic_DNA"/>
</dbReference>
<dbReference type="Proteomes" id="UP000007151">
    <property type="component" value="Unassembled WGS sequence"/>
</dbReference>
<proteinExistence type="predicted"/>
<protein>
    <submittedName>
        <fullName evidence="2">Uncharacterized protein</fullName>
    </submittedName>
</protein>
<comment type="caution">
    <text evidence="2">The sequence shown here is derived from an EMBL/GenBank/DDBJ whole genome shotgun (WGS) entry which is preliminary data.</text>
</comment>
<organism evidence="2 3">
    <name type="scientific">Danaus plexippus plexippus</name>
    <dbReference type="NCBI Taxonomy" id="278856"/>
    <lineage>
        <taxon>Eukaryota</taxon>
        <taxon>Metazoa</taxon>
        <taxon>Ecdysozoa</taxon>
        <taxon>Arthropoda</taxon>
        <taxon>Hexapoda</taxon>
        <taxon>Insecta</taxon>
        <taxon>Pterygota</taxon>
        <taxon>Neoptera</taxon>
        <taxon>Endopterygota</taxon>
        <taxon>Lepidoptera</taxon>
        <taxon>Glossata</taxon>
        <taxon>Ditrysia</taxon>
        <taxon>Papilionoidea</taxon>
        <taxon>Nymphalidae</taxon>
        <taxon>Danainae</taxon>
        <taxon>Danaini</taxon>
        <taxon>Danaina</taxon>
        <taxon>Danaus</taxon>
        <taxon>Danaus</taxon>
    </lineage>
</organism>
<keyword evidence="3" id="KW-1185">Reference proteome</keyword>
<evidence type="ECO:0000313" key="2">
    <source>
        <dbReference type="EMBL" id="OWR43962.1"/>
    </source>
</evidence>
<evidence type="ECO:0000256" key="1">
    <source>
        <dbReference type="SAM" id="MobiDB-lite"/>
    </source>
</evidence>